<dbReference type="Proteomes" id="UP000641741">
    <property type="component" value="Unassembled WGS sequence"/>
</dbReference>
<feature type="transmembrane region" description="Helical" evidence="1">
    <location>
        <begin position="114"/>
        <end position="138"/>
    </location>
</feature>
<gene>
    <name evidence="2" type="ORF">H8S02_08710</name>
</gene>
<evidence type="ECO:0000313" key="3">
    <source>
        <dbReference type="Proteomes" id="UP000641741"/>
    </source>
</evidence>
<evidence type="ECO:0000256" key="1">
    <source>
        <dbReference type="SAM" id="Phobius"/>
    </source>
</evidence>
<comment type="caution">
    <text evidence="2">The sequence shown here is derived from an EMBL/GenBank/DDBJ whole genome shotgun (WGS) entry which is preliminary data.</text>
</comment>
<keyword evidence="1" id="KW-0472">Membrane</keyword>
<name>A0ABR7GNZ4_9FIRM</name>
<protein>
    <submittedName>
        <fullName evidence="2">DUF2798 domain-containing protein</fullName>
    </submittedName>
</protein>
<evidence type="ECO:0000313" key="2">
    <source>
        <dbReference type="EMBL" id="MBC5696024.1"/>
    </source>
</evidence>
<keyword evidence="1" id="KW-0812">Transmembrane</keyword>
<keyword evidence="3" id="KW-1185">Reference proteome</keyword>
<proteinExistence type="predicted"/>
<feature type="transmembrane region" description="Helical" evidence="1">
    <location>
        <begin position="83"/>
        <end position="108"/>
    </location>
</feature>
<organism evidence="2 3">
    <name type="scientific">Agathobaculum hominis</name>
    <dbReference type="NCBI Taxonomy" id="2763014"/>
    <lineage>
        <taxon>Bacteria</taxon>
        <taxon>Bacillati</taxon>
        <taxon>Bacillota</taxon>
        <taxon>Clostridia</taxon>
        <taxon>Eubacteriales</taxon>
        <taxon>Butyricicoccaceae</taxon>
        <taxon>Agathobaculum</taxon>
    </lineage>
</organism>
<feature type="transmembrane region" description="Helical" evidence="1">
    <location>
        <begin position="49"/>
        <end position="71"/>
    </location>
</feature>
<sequence length="165" mass="18626">MPKNKFQDVVFTIIMASVMVYGMVAYNIVLNTGSLENWVFGAVFHEWPIMVLIAIALELVFVGRLAMKVAFRLVNPREAGQTQIMLAISAASVWIMCPCMSFFATLLFKDSHNAQFFAIWIQTTVMNFPMALLFQFFFAGPITRRIFGALFREKNAAPAPQTERG</sequence>
<accession>A0ABR7GNZ4</accession>
<feature type="transmembrane region" description="Helical" evidence="1">
    <location>
        <begin position="9"/>
        <end position="29"/>
    </location>
</feature>
<dbReference type="Pfam" id="PF11391">
    <property type="entry name" value="DUF2798"/>
    <property type="match status" value="2"/>
</dbReference>
<dbReference type="RefSeq" id="WP_186970198.1">
    <property type="nucleotide sequence ID" value="NZ_JACOPK010000007.1"/>
</dbReference>
<keyword evidence="1" id="KW-1133">Transmembrane helix</keyword>
<dbReference type="EMBL" id="JACOPK010000007">
    <property type="protein sequence ID" value="MBC5696024.1"/>
    <property type="molecule type" value="Genomic_DNA"/>
</dbReference>
<reference evidence="2 3" key="1">
    <citation type="submission" date="2020-08" db="EMBL/GenBank/DDBJ databases">
        <title>Genome public.</title>
        <authorList>
            <person name="Liu C."/>
            <person name="Sun Q."/>
        </authorList>
    </citation>
    <scope>NUCLEOTIDE SEQUENCE [LARGE SCALE GENOMIC DNA]</scope>
    <source>
        <strain evidence="2 3">M2</strain>
    </source>
</reference>
<dbReference type="InterPro" id="IPR021529">
    <property type="entry name" value="DUF2798"/>
</dbReference>